<dbReference type="AlphaFoldDB" id="A0A6L6QMM1"/>
<keyword evidence="2" id="KW-0472">Membrane</keyword>
<evidence type="ECO:0000313" key="5">
    <source>
        <dbReference type="EMBL" id="MTW13678.1"/>
    </source>
</evidence>
<dbReference type="PANTHER" id="PTHR40980">
    <property type="entry name" value="PLUG DOMAIN-CONTAINING PROTEIN"/>
    <property type="match status" value="1"/>
</dbReference>
<evidence type="ECO:0000313" key="6">
    <source>
        <dbReference type="Proteomes" id="UP000472320"/>
    </source>
</evidence>
<organism evidence="5 6">
    <name type="scientific">Massilia eburnea</name>
    <dbReference type="NCBI Taxonomy" id="1776165"/>
    <lineage>
        <taxon>Bacteria</taxon>
        <taxon>Pseudomonadati</taxon>
        <taxon>Pseudomonadota</taxon>
        <taxon>Betaproteobacteria</taxon>
        <taxon>Burkholderiales</taxon>
        <taxon>Oxalobacteraceae</taxon>
        <taxon>Telluria group</taxon>
        <taxon>Massilia</taxon>
    </lineage>
</organism>
<evidence type="ECO:0000256" key="2">
    <source>
        <dbReference type="ARBA" id="ARBA00023136"/>
    </source>
</evidence>
<comment type="subcellular location">
    <subcellularLocation>
        <location evidence="1">Cell outer membrane</location>
    </subcellularLocation>
</comment>
<accession>A0A6L6QMM1</accession>
<dbReference type="Gene3D" id="2.40.170.20">
    <property type="entry name" value="TonB-dependent receptor, beta-barrel domain"/>
    <property type="match status" value="1"/>
</dbReference>
<keyword evidence="6" id="KW-1185">Reference proteome</keyword>
<keyword evidence="5" id="KW-0675">Receptor</keyword>
<evidence type="ECO:0000259" key="4">
    <source>
        <dbReference type="Pfam" id="PF00593"/>
    </source>
</evidence>
<dbReference type="RefSeq" id="WP_155456592.1">
    <property type="nucleotide sequence ID" value="NZ_WNKX01000025.1"/>
</dbReference>
<dbReference type="Pfam" id="PF00593">
    <property type="entry name" value="TonB_dep_Rec_b-barrel"/>
    <property type="match status" value="1"/>
</dbReference>
<dbReference type="Proteomes" id="UP000472320">
    <property type="component" value="Unassembled WGS sequence"/>
</dbReference>
<name>A0A6L6QMM1_9BURK</name>
<evidence type="ECO:0000256" key="1">
    <source>
        <dbReference type="ARBA" id="ARBA00004442"/>
    </source>
</evidence>
<dbReference type="PANTHER" id="PTHR40980:SF4">
    <property type="entry name" value="TONB-DEPENDENT RECEPTOR-LIKE BETA-BARREL DOMAIN-CONTAINING PROTEIN"/>
    <property type="match status" value="1"/>
</dbReference>
<dbReference type="SUPFAM" id="SSF56935">
    <property type="entry name" value="Porins"/>
    <property type="match status" value="1"/>
</dbReference>
<feature type="domain" description="TonB-dependent receptor-like beta-barrel" evidence="4">
    <location>
        <begin position="9"/>
        <end position="229"/>
    </location>
</feature>
<dbReference type="GO" id="GO:0009279">
    <property type="term" value="C:cell outer membrane"/>
    <property type="evidence" value="ECO:0007669"/>
    <property type="project" value="UniProtKB-SubCell"/>
</dbReference>
<gene>
    <name evidence="5" type="ORF">GM658_24000</name>
</gene>
<dbReference type="EMBL" id="WNKX01000025">
    <property type="protein sequence ID" value="MTW13678.1"/>
    <property type="molecule type" value="Genomic_DNA"/>
</dbReference>
<dbReference type="InterPro" id="IPR036942">
    <property type="entry name" value="Beta-barrel_TonB_sf"/>
</dbReference>
<proteinExistence type="predicted"/>
<reference evidence="5 6" key="1">
    <citation type="submission" date="2019-11" db="EMBL/GenBank/DDBJ databases">
        <title>Type strains purchased from KCTC, JCM and DSMZ.</title>
        <authorList>
            <person name="Lu H."/>
        </authorList>
    </citation>
    <scope>NUCLEOTIDE SEQUENCE [LARGE SCALE GENOMIC DNA]</scope>
    <source>
        <strain evidence="5 6">JCM 31587</strain>
    </source>
</reference>
<protein>
    <submittedName>
        <fullName evidence="5">TonB-dependent receptor</fullName>
    </submittedName>
</protein>
<dbReference type="OrthoDB" id="8671598at2"/>
<dbReference type="InterPro" id="IPR000531">
    <property type="entry name" value="Beta-barrel_TonB"/>
</dbReference>
<evidence type="ECO:0000256" key="3">
    <source>
        <dbReference type="ARBA" id="ARBA00023237"/>
    </source>
</evidence>
<comment type="caution">
    <text evidence="5">The sequence shown here is derived from an EMBL/GenBank/DDBJ whole genome shotgun (WGS) entry which is preliminary data.</text>
</comment>
<sequence length="270" mass="30404">MESTGANLYKLPNGKDQLRAALTRTYKAPAPNNLSGRRFTTTNNSQLETDWIGNPNLKPELATGIDASYEHYWAEGALFSVAAASRRISNYTRRNVFLDNTGRWVMTMMNNGRADVHSLDVEVKFPMKAVMDHAPALDVRANISRNWSRVDSVPGPDNRLDQQVPLTANLGLDYKTPDGSWSMGSSFTFRAGGEVRNDVDRYSWSTVSRQLDGYIAWKLDSKTQLRFSAWNLLAQDYLSLTRYQTAAGISSTLSVNEGVRNYRLQLEMQF</sequence>
<keyword evidence="3" id="KW-0998">Cell outer membrane</keyword>